<dbReference type="GO" id="GO:0006950">
    <property type="term" value="P:response to stress"/>
    <property type="evidence" value="ECO:0007669"/>
    <property type="project" value="TreeGrafter"/>
</dbReference>
<name>A0A1E3RCM4_MYCFV</name>
<keyword evidence="6" id="KW-1185">Reference proteome</keyword>
<dbReference type="PROSITE" id="PS01117">
    <property type="entry name" value="HTH_MARR_1"/>
    <property type="match status" value="1"/>
</dbReference>
<feature type="domain" description="HTH marR-type" evidence="4">
    <location>
        <begin position="6"/>
        <end position="142"/>
    </location>
</feature>
<keyword evidence="3" id="KW-0804">Transcription</keyword>
<dbReference type="GO" id="GO:0003700">
    <property type="term" value="F:DNA-binding transcription factor activity"/>
    <property type="evidence" value="ECO:0007669"/>
    <property type="project" value="InterPro"/>
</dbReference>
<evidence type="ECO:0000313" key="5">
    <source>
        <dbReference type="EMBL" id="ODQ87633.1"/>
    </source>
</evidence>
<dbReference type="InterPro" id="IPR036390">
    <property type="entry name" value="WH_DNA-bd_sf"/>
</dbReference>
<dbReference type="EMBL" id="MIHA01000020">
    <property type="protein sequence ID" value="ODQ87633.1"/>
    <property type="molecule type" value="Genomic_DNA"/>
</dbReference>
<gene>
    <name evidence="5" type="ORF">BHQ18_22750</name>
</gene>
<dbReference type="PROSITE" id="PS50995">
    <property type="entry name" value="HTH_MARR_2"/>
    <property type="match status" value="1"/>
</dbReference>
<keyword evidence="2" id="KW-0238">DNA-binding</keyword>
<dbReference type="InterPro" id="IPR023187">
    <property type="entry name" value="Tscrpt_reg_MarR-type_CS"/>
</dbReference>
<proteinExistence type="predicted"/>
<sequence>MAKDEGRAVYEAIRQIARWSNRPDTRAALLGRAGQDFSAVDVDLLRAVVSSGPVRISDLAHWQGVDKSTMSLQVRRLEQRDLIRRRPDPADQRAVLLTATAKGRRTCERMDVLGTEVIAQAFDDWPEDDRRALAALLGRFAADLTSSSPRLRATAPD</sequence>
<comment type="caution">
    <text evidence="5">The sequence shown here is derived from an EMBL/GenBank/DDBJ whole genome shotgun (WGS) entry which is preliminary data.</text>
</comment>
<dbReference type="AlphaFoldDB" id="A0A1E3RCM4"/>
<evidence type="ECO:0000256" key="2">
    <source>
        <dbReference type="ARBA" id="ARBA00023125"/>
    </source>
</evidence>
<dbReference type="PANTHER" id="PTHR33164:SF57">
    <property type="entry name" value="MARR-FAMILY TRANSCRIPTIONAL REGULATOR"/>
    <property type="match status" value="1"/>
</dbReference>
<keyword evidence="1" id="KW-0805">Transcription regulation</keyword>
<dbReference type="STRING" id="1776.BHQ18_22750"/>
<dbReference type="InterPro" id="IPR039422">
    <property type="entry name" value="MarR/SlyA-like"/>
</dbReference>
<dbReference type="InterPro" id="IPR000835">
    <property type="entry name" value="HTH_MarR-typ"/>
</dbReference>
<protein>
    <recommendedName>
        <fullName evidence="4">HTH marR-type domain-containing protein</fullName>
    </recommendedName>
</protein>
<dbReference type="SUPFAM" id="SSF46785">
    <property type="entry name" value="Winged helix' DNA-binding domain"/>
    <property type="match status" value="1"/>
</dbReference>
<evidence type="ECO:0000313" key="6">
    <source>
        <dbReference type="Proteomes" id="UP000094053"/>
    </source>
</evidence>
<evidence type="ECO:0000256" key="3">
    <source>
        <dbReference type="ARBA" id="ARBA00023163"/>
    </source>
</evidence>
<dbReference type="Gene3D" id="1.10.10.10">
    <property type="entry name" value="Winged helix-like DNA-binding domain superfamily/Winged helix DNA-binding domain"/>
    <property type="match status" value="1"/>
</dbReference>
<dbReference type="Proteomes" id="UP000094053">
    <property type="component" value="Unassembled WGS sequence"/>
</dbReference>
<dbReference type="SMART" id="SM00347">
    <property type="entry name" value="HTH_MARR"/>
    <property type="match status" value="1"/>
</dbReference>
<dbReference type="RefSeq" id="WP_069415915.1">
    <property type="nucleotide sequence ID" value="NZ_JACKUL010000020.1"/>
</dbReference>
<dbReference type="GO" id="GO:0003677">
    <property type="term" value="F:DNA binding"/>
    <property type="evidence" value="ECO:0007669"/>
    <property type="project" value="UniProtKB-KW"/>
</dbReference>
<dbReference type="Pfam" id="PF01047">
    <property type="entry name" value="MarR"/>
    <property type="match status" value="1"/>
</dbReference>
<reference evidence="6" key="1">
    <citation type="submission" date="2016-09" db="EMBL/GenBank/DDBJ databases">
        <authorList>
            <person name="Greninger A.L."/>
            <person name="Jerome K.R."/>
            <person name="Mcnair B."/>
            <person name="Wallis C."/>
            <person name="Fang F."/>
        </authorList>
    </citation>
    <scope>NUCLEOTIDE SEQUENCE [LARGE SCALE GENOMIC DNA]</scope>
    <source>
        <strain evidence="6">M6</strain>
    </source>
</reference>
<accession>A0A1E3RCM4</accession>
<dbReference type="PANTHER" id="PTHR33164">
    <property type="entry name" value="TRANSCRIPTIONAL REGULATOR, MARR FAMILY"/>
    <property type="match status" value="1"/>
</dbReference>
<evidence type="ECO:0000259" key="4">
    <source>
        <dbReference type="PROSITE" id="PS50995"/>
    </source>
</evidence>
<organism evidence="5 6">
    <name type="scientific">Mycolicibacterium flavescens</name>
    <name type="common">Mycobacterium flavescens</name>
    <dbReference type="NCBI Taxonomy" id="1776"/>
    <lineage>
        <taxon>Bacteria</taxon>
        <taxon>Bacillati</taxon>
        <taxon>Actinomycetota</taxon>
        <taxon>Actinomycetes</taxon>
        <taxon>Mycobacteriales</taxon>
        <taxon>Mycobacteriaceae</taxon>
        <taxon>Mycolicibacterium</taxon>
    </lineage>
</organism>
<evidence type="ECO:0000256" key="1">
    <source>
        <dbReference type="ARBA" id="ARBA00023015"/>
    </source>
</evidence>
<dbReference type="InterPro" id="IPR036388">
    <property type="entry name" value="WH-like_DNA-bd_sf"/>
</dbReference>